<proteinExistence type="predicted"/>
<evidence type="ECO:0000313" key="2">
    <source>
        <dbReference type="Proteomes" id="UP001056120"/>
    </source>
</evidence>
<dbReference type="EMBL" id="CM042019">
    <property type="protein sequence ID" value="KAI3825853.1"/>
    <property type="molecule type" value="Genomic_DNA"/>
</dbReference>
<name>A0ACB9K0N9_9ASTR</name>
<sequence length="139" mass="16343">MKRKEMKMKQSEMERTGEEKENPGRQKEDSGEGWQEVRRRYRRKEEAPNNDLLRLTAITFFVHGVSYKDVATGKYTPQFGKKKVSIPSQEAIGYKLWKPCSLIREVKDLATLCDMQRTVMETKLEDVCIRYVGRFSNLM</sequence>
<keyword evidence="2" id="KW-1185">Reference proteome</keyword>
<gene>
    <name evidence="1" type="ORF">L1987_07541</name>
</gene>
<reference evidence="1 2" key="2">
    <citation type="journal article" date="2022" name="Mol. Ecol. Resour.">
        <title>The genomes of chicory, endive, great burdock and yacon provide insights into Asteraceae paleo-polyploidization history and plant inulin production.</title>
        <authorList>
            <person name="Fan W."/>
            <person name="Wang S."/>
            <person name="Wang H."/>
            <person name="Wang A."/>
            <person name="Jiang F."/>
            <person name="Liu H."/>
            <person name="Zhao H."/>
            <person name="Xu D."/>
            <person name="Zhang Y."/>
        </authorList>
    </citation>
    <scope>NUCLEOTIDE SEQUENCE [LARGE SCALE GENOMIC DNA]</scope>
    <source>
        <strain evidence="2">cv. Yunnan</strain>
        <tissue evidence="1">Leaves</tissue>
    </source>
</reference>
<comment type="caution">
    <text evidence="1">The sequence shown here is derived from an EMBL/GenBank/DDBJ whole genome shotgun (WGS) entry which is preliminary data.</text>
</comment>
<reference evidence="2" key="1">
    <citation type="journal article" date="2022" name="Mol. Ecol. Resour.">
        <title>The genomes of chicory, endive, great burdock and yacon provide insights into Asteraceae palaeo-polyploidization history and plant inulin production.</title>
        <authorList>
            <person name="Fan W."/>
            <person name="Wang S."/>
            <person name="Wang H."/>
            <person name="Wang A."/>
            <person name="Jiang F."/>
            <person name="Liu H."/>
            <person name="Zhao H."/>
            <person name="Xu D."/>
            <person name="Zhang Y."/>
        </authorList>
    </citation>
    <scope>NUCLEOTIDE SEQUENCE [LARGE SCALE GENOMIC DNA]</scope>
    <source>
        <strain evidence="2">cv. Yunnan</strain>
    </source>
</reference>
<accession>A0ACB9K0N9</accession>
<protein>
    <submittedName>
        <fullName evidence="1">Uncharacterized protein</fullName>
    </submittedName>
</protein>
<dbReference type="Proteomes" id="UP001056120">
    <property type="component" value="Linkage Group LG02"/>
</dbReference>
<organism evidence="1 2">
    <name type="scientific">Smallanthus sonchifolius</name>
    <dbReference type="NCBI Taxonomy" id="185202"/>
    <lineage>
        <taxon>Eukaryota</taxon>
        <taxon>Viridiplantae</taxon>
        <taxon>Streptophyta</taxon>
        <taxon>Embryophyta</taxon>
        <taxon>Tracheophyta</taxon>
        <taxon>Spermatophyta</taxon>
        <taxon>Magnoliopsida</taxon>
        <taxon>eudicotyledons</taxon>
        <taxon>Gunneridae</taxon>
        <taxon>Pentapetalae</taxon>
        <taxon>asterids</taxon>
        <taxon>campanulids</taxon>
        <taxon>Asterales</taxon>
        <taxon>Asteraceae</taxon>
        <taxon>Asteroideae</taxon>
        <taxon>Heliantheae alliance</taxon>
        <taxon>Millerieae</taxon>
        <taxon>Smallanthus</taxon>
    </lineage>
</organism>
<evidence type="ECO:0000313" key="1">
    <source>
        <dbReference type="EMBL" id="KAI3825853.1"/>
    </source>
</evidence>